<dbReference type="PANTHER" id="PTHR46601:SF1">
    <property type="entry name" value="ADF-H DOMAIN-CONTAINING PROTEIN"/>
    <property type="match status" value="1"/>
</dbReference>
<comment type="caution">
    <text evidence="2">The sequence shown here is derived from an EMBL/GenBank/DDBJ whole genome shotgun (WGS) entry which is preliminary data.</text>
</comment>
<evidence type="ECO:0000313" key="3">
    <source>
        <dbReference type="Proteomes" id="UP000762676"/>
    </source>
</evidence>
<feature type="region of interest" description="Disordered" evidence="1">
    <location>
        <begin position="1"/>
        <end position="21"/>
    </location>
</feature>
<sequence length="242" mass="27717">MSLITQYKKERQSADSEDSSLPDKLNEFYARFDREKYLHPGPTPIDLIDQLSGDLECPTKGTTFDKQLFNACWQQSQYELALARDTLKQGQVLLLQDFAEYRKATYTHEVKSAHLGKAQVSLHPTVCFYKNEEEQLVRHVAMFFSDDIGHDYHAVHCFTLKMVEQLQKETVVDEVILWSDGAASQYKRNFFASEHGKGEADGETGRFSQAMARAVAKGQCFRNAQDMCSFGKQNYESEDLKK</sequence>
<dbReference type="AlphaFoldDB" id="A0AAV4HZF9"/>
<name>A0AAV4HZF9_9GAST</name>
<evidence type="ECO:0000256" key="1">
    <source>
        <dbReference type="SAM" id="MobiDB-lite"/>
    </source>
</evidence>
<dbReference type="Proteomes" id="UP000762676">
    <property type="component" value="Unassembled WGS sequence"/>
</dbReference>
<proteinExistence type="predicted"/>
<reference evidence="2 3" key="1">
    <citation type="journal article" date="2021" name="Elife">
        <title>Chloroplast acquisition without the gene transfer in kleptoplastic sea slugs, Plakobranchus ocellatus.</title>
        <authorList>
            <person name="Maeda T."/>
            <person name="Takahashi S."/>
            <person name="Yoshida T."/>
            <person name="Shimamura S."/>
            <person name="Takaki Y."/>
            <person name="Nagai Y."/>
            <person name="Toyoda A."/>
            <person name="Suzuki Y."/>
            <person name="Arimoto A."/>
            <person name="Ishii H."/>
            <person name="Satoh N."/>
            <person name="Nishiyama T."/>
            <person name="Hasebe M."/>
            <person name="Maruyama T."/>
            <person name="Minagawa J."/>
            <person name="Obokata J."/>
            <person name="Shigenobu S."/>
        </authorList>
    </citation>
    <scope>NUCLEOTIDE SEQUENCE [LARGE SCALE GENOMIC DNA]</scope>
</reference>
<dbReference type="EMBL" id="BMAT01002260">
    <property type="protein sequence ID" value="GFS03165.1"/>
    <property type="molecule type" value="Genomic_DNA"/>
</dbReference>
<organism evidence="2 3">
    <name type="scientific">Elysia marginata</name>
    <dbReference type="NCBI Taxonomy" id="1093978"/>
    <lineage>
        <taxon>Eukaryota</taxon>
        <taxon>Metazoa</taxon>
        <taxon>Spiralia</taxon>
        <taxon>Lophotrochozoa</taxon>
        <taxon>Mollusca</taxon>
        <taxon>Gastropoda</taxon>
        <taxon>Heterobranchia</taxon>
        <taxon>Euthyneura</taxon>
        <taxon>Panpulmonata</taxon>
        <taxon>Sacoglossa</taxon>
        <taxon>Placobranchoidea</taxon>
        <taxon>Plakobranchidae</taxon>
        <taxon>Elysia</taxon>
    </lineage>
</organism>
<accession>A0AAV4HZF9</accession>
<dbReference type="PANTHER" id="PTHR46601">
    <property type="entry name" value="ULP_PROTEASE DOMAIN-CONTAINING PROTEIN"/>
    <property type="match status" value="1"/>
</dbReference>
<keyword evidence="3" id="KW-1185">Reference proteome</keyword>
<protein>
    <submittedName>
        <fullName evidence="2">(S)-beta-bisabolene synthase</fullName>
    </submittedName>
</protein>
<evidence type="ECO:0000313" key="2">
    <source>
        <dbReference type="EMBL" id="GFS03165.1"/>
    </source>
</evidence>
<gene>
    <name evidence="2" type="ORF">ElyMa_001143100</name>
</gene>